<evidence type="ECO:0000313" key="3">
    <source>
        <dbReference type="Proteomes" id="UP001597296"/>
    </source>
</evidence>
<dbReference type="PANTHER" id="PTHR34606">
    <property type="entry name" value="BON DOMAIN-CONTAINING PROTEIN"/>
    <property type="match status" value="1"/>
</dbReference>
<proteinExistence type="predicted"/>
<dbReference type="Proteomes" id="UP001597296">
    <property type="component" value="Unassembled WGS sequence"/>
</dbReference>
<dbReference type="RefSeq" id="WP_377316092.1">
    <property type="nucleotide sequence ID" value="NZ_JBHUIY010000017.1"/>
</dbReference>
<dbReference type="InterPro" id="IPR051686">
    <property type="entry name" value="Lipoprotein_DolP"/>
</dbReference>
<dbReference type="EMBL" id="JBHUIY010000017">
    <property type="protein sequence ID" value="MFD2234155.1"/>
    <property type="molecule type" value="Genomic_DNA"/>
</dbReference>
<name>A0ABW5CA61_9PROT</name>
<reference evidence="3" key="1">
    <citation type="journal article" date="2019" name="Int. J. Syst. Evol. Microbiol.">
        <title>The Global Catalogue of Microorganisms (GCM) 10K type strain sequencing project: providing services to taxonomists for standard genome sequencing and annotation.</title>
        <authorList>
            <consortium name="The Broad Institute Genomics Platform"/>
            <consortium name="The Broad Institute Genome Sequencing Center for Infectious Disease"/>
            <person name="Wu L."/>
            <person name="Ma J."/>
        </authorList>
    </citation>
    <scope>NUCLEOTIDE SEQUENCE [LARGE SCALE GENOMIC DNA]</scope>
    <source>
        <strain evidence="3">KCTC 15012</strain>
    </source>
</reference>
<dbReference type="PROSITE" id="PS50914">
    <property type="entry name" value="BON"/>
    <property type="match status" value="1"/>
</dbReference>
<feature type="domain" description="BON" evidence="1">
    <location>
        <begin position="45"/>
        <end position="113"/>
    </location>
</feature>
<comment type="caution">
    <text evidence="2">The sequence shown here is derived from an EMBL/GenBank/DDBJ whole genome shotgun (WGS) entry which is preliminary data.</text>
</comment>
<dbReference type="PROSITE" id="PS51257">
    <property type="entry name" value="PROKAR_LIPOPROTEIN"/>
    <property type="match status" value="1"/>
</dbReference>
<organism evidence="2 3">
    <name type="scientific">Phaeospirillum tilakii</name>
    <dbReference type="NCBI Taxonomy" id="741673"/>
    <lineage>
        <taxon>Bacteria</taxon>
        <taxon>Pseudomonadati</taxon>
        <taxon>Pseudomonadota</taxon>
        <taxon>Alphaproteobacteria</taxon>
        <taxon>Rhodospirillales</taxon>
        <taxon>Rhodospirillaceae</taxon>
        <taxon>Phaeospirillum</taxon>
    </lineage>
</organism>
<evidence type="ECO:0000259" key="1">
    <source>
        <dbReference type="PROSITE" id="PS50914"/>
    </source>
</evidence>
<dbReference type="InterPro" id="IPR007055">
    <property type="entry name" value="BON_dom"/>
</dbReference>
<gene>
    <name evidence="2" type="ORF">ACFSNB_10080</name>
</gene>
<evidence type="ECO:0000313" key="2">
    <source>
        <dbReference type="EMBL" id="MFD2234155.1"/>
    </source>
</evidence>
<dbReference type="PANTHER" id="PTHR34606:SF15">
    <property type="entry name" value="BON DOMAIN-CONTAINING PROTEIN"/>
    <property type="match status" value="1"/>
</dbReference>
<protein>
    <submittedName>
        <fullName evidence="2">BON domain-containing protein</fullName>
    </submittedName>
</protein>
<dbReference type="Pfam" id="PF04972">
    <property type="entry name" value="BON"/>
    <property type="match status" value="2"/>
</dbReference>
<keyword evidence="3" id="KW-1185">Reference proteome</keyword>
<dbReference type="Gene3D" id="3.30.1340.30">
    <property type="match status" value="1"/>
</dbReference>
<accession>A0ABW5CA61</accession>
<sequence>MRAGMVRRGLAEAVLVAVLLGAAGCAPTRPVGLAGSAGTARVAPDDRALANAVLDRLLAADRTGFQSVSVLAWRGTVLLTGAVVRPGQRQRAERTAAGVDGVHGVLVDLHLIEAPLLPEFLPDSTGEQTLLARLDGQPGRYAVRLVHGVAYLLGTAPTRAAADRAADTLREADGVKWVVDHTQAEDGR</sequence>